<feature type="transmembrane region" description="Helical" evidence="1">
    <location>
        <begin position="46"/>
        <end position="64"/>
    </location>
</feature>
<keyword evidence="1" id="KW-1133">Transmembrane helix</keyword>
<dbReference type="EMBL" id="CCNB01000004">
    <property type="protein sequence ID" value="CDX27234.1"/>
    <property type="molecule type" value="Genomic_DNA"/>
</dbReference>
<evidence type="ECO:0000256" key="1">
    <source>
        <dbReference type="SAM" id="Phobius"/>
    </source>
</evidence>
<keyword evidence="1" id="KW-0812">Transmembrane</keyword>
<dbReference type="AlphaFoldDB" id="A0A090EB29"/>
<sequence>MSDPCYPARIVRAIRLHLQPPSRHAVRAAQYTVQITLYIYLTFRDLYFSFYVCLWPEAIVLMYLQKRKPGVAE</sequence>
<evidence type="ECO:0000313" key="3">
    <source>
        <dbReference type="Proteomes" id="UP000046373"/>
    </source>
</evidence>
<reference evidence="2 3" key="1">
    <citation type="submission" date="2014-08" db="EMBL/GenBank/DDBJ databases">
        <authorList>
            <person name="Moulin Lionel"/>
        </authorList>
    </citation>
    <scope>NUCLEOTIDE SEQUENCE [LARGE SCALE GENOMIC DNA]</scope>
</reference>
<organism evidence="2 3">
    <name type="scientific">Mesorhizobium plurifarium</name>
    <dbReference type="NCBI Taxonomy" id="69974"/>
    <lineage>
        <taxon>Bacteria</taxon>
        <taxon>Pseudomonadati</taxon>
        <taxon>Pseudomonadota</taxon>
        <taxon>Alphaproteobacteria</taxon>
        <taxon>Hyphomicrobiales</taxon>
        <taxon>Phyllobacteriaceae</taxon>
        <taxon>Mesorhizobium</taxon>
    </lineage>
</organism>
<gene>
    <name evidence="2" type="ORF">MPLDJ20_120204</name>
</gene>
<name>A0A090EB29_MESPL</name>
<accession>A0A090EB29</accession>
<dbReference type="Proteomes" id="UP000046373">
    <property type="component" value="Unassembled WGS sequence"/>
</dbReference>
<keyword evidence="1" id="KW-0472">Membrane</keyword>
<protein>
    <submittedName>
        <fullName evidence="2">Uncharacterized protein</fullName>
    </submittedName>
</protein>
<evidence type="ECO:0000313" key="2">
    <source>
        <dbReference type="EMBL" id="CDX27234.1"/>
    </source>
</evidence>
<proteinExistence type="predicted"/>